<feature type="region of interest" description="Disordered" evidence="1">
    <location>
        <begin position="54"/>
        <end position="93"/>
    </location>
</feature>
<protein>
    <submittedName>
        <fullName evidence="2">Uncharacterized protein</fullName>
    </submittedName>
</protein>
<reference evidence="2 3" key="1">
    <citation type="submission" date="2014-06" db="EMBL/GenBank/DDBJ databases">
        <title>Evolutionary Origins and Diversification of the Mycorrhizal Mutualists.</title>
        <authorList>
            <consortium name="DOE Joint Genome Institute"/>
            <consortium name="Mycorrhizal Genomics Consortium"/>
            <person name="Kohler A."/>
            <person name="Kuo A."/>
            <person name="Nagy L.G."/>
            <person name="Floudas D."/>
            <person name="Copeland A."/>
            <person name="Barry K.W."/>
            <person name="Cichocki N."/>
            <person name="Veneault-Fourrey C."/>
            <person name="LaButti K."/>
            <person name="Lindquist E.A."/>
            <person name="Lipzen A."/>
            <person name="Lundell T."/>
            <person name="Morin E."/>
            <person name="Murat C."/>
            <person name="Riley R."/>
            <person name="Ohm R."/>
            <person name="Sun H."/>
            <person name="Tunlid A."/>
            <person name="Henrissat B."/>
            <person name="Grigoriev I.V."/>
            <person name="Hibbett D.S."/>
            <person name="Martin F."/>
        </authorList>
    </citation>
    <scope>NUCLEOTIDE SEQUENCE [LARGE SCALE GENOMIC DNA]</scope>
    <source>
        <strain evidence="2 3">SS14</strain>
    </source>
</reference>
<proteinExistence type="predicted"/>
<keyword evidence="3" id="KW-1185">Reference proteome</keyword>
<name>A0A0C9UW71_SPHS4</name>
<dbReference type="HOGENOM" id="CLU_921871_0_0_1"/>
<gene>
    <name evidence="2" type="ORF">M422DRAFT_269217</name>
</gene>
<accession>A0A0C9UW71</accession>
<dbReference type="AlphaFoldDB" id="A0A0C9UW71"/>
<organism evidence="2 3">
    <name type="scientific">Sphaerobolus stellatus (strain SS14)</name>
    <dbReference type="NCBI Taxonomy" id="990650"/>
    <lineage>
        <taxon>Eukaryota</taxon>
        <taxon>Fungi</taxon>
        <taxon>Dikarya</taxon>
        <taxon>Basidiomycota</taxon>
        <taxon>Agaricomycotina</taxon>
        <taxon>Agaricomycetes</taxon>
        <taxon>Phallomycetidae</taxon>
        <taxon>Geastrales</taxon>
        <taxon>Sphaerobolaceae</taxon>
        <taxon>Sphaerobolus</taxon>
    </lineage>
</organism>
<evidence type="ECO:0000313" key="3">
    <source>
        <dbReference type="Proteomes" id="UP000054279"/>
    </source>
</evidence>
<sequence>MAVAVTYSFEWYDSVNALPREQWKFKDNQRYAFDRPVYEHTPSQWAQVYRQNSSFSVDSDDSDESQVPPQPPMSEEALERATSNIVPNRPPKALYTEDGRPIRWWTGSAGEPQQPGSGIIDIEDELRILPLFRQDSRVQYNRTPPPESNSDSEAEQDYAPPRRPRMWAGITPTVYPLAYQGKYGNAQVTENLTPGESQGDPWLRGHHTQFYNNITHSMKSQCRTMPTAQGHVTVSAIHRSFGQTRAKRAKQSDEYVHIKMPHHRINSKILNAKEKDLRIEYNLVLSLEHARSQLNEEEQGAG</sequence>
<evidence type="ECO:0000256" key="1">
    <source>
        <dbReference type="SAM" id="MobiDB-lite"/>
    </source>
</evidence>
<evidence type="ECO:0000313" key="2">
    <source>
        <dbReference type="EMBL" id="KIJ29380.1"/>
    </source>
</evidence>
<dbReference type="EMBL" id="KN837284">
    <property type="protein sequence ID" value="KIJ29380.1"/>
    <property type="molecule type" value="Genomic_DNA"/>
</dbReference>
<dbReference type="OrthoDB" id="2736611at2759"/>
<feature type="region of interest" description="Disordered" evidence="1">
    <location>
        <begin position="136"/>
        <end position="165"/>
    </location>
</feature>
<dbReference type="Proteomes" id="UP000054279">
    <property type="component" value="Unassembled WGS sequence"/>
</dbReference>